<dbReference type="EMBL" id="JACVVK020000054">
    <property type="protein sequence ID" value="KAK7497896.1"/>
    <property type="molecule type" value="Genomic_DNA"/>
</dbReference>
<comment type="caution">
    <text evidence="1">The sequence shown here is derived from an EMBL/GenBank/DDBJ whole genome shotgun (WGS) entry which is preliminary data.</text>
</comment>
<evidence type="ECO:0000313" key="2">
    <source>
        <dbReference type="Proteomes" id="UP001519460"/>
    </source>
</evidence>
<sequence length="109" mass="11992">MSLPKLTKSFLVRRPVPLTESHCVVSVNGNPAAHTLLPPVYFSHLQPLQHPASMPLQDPWQGRKTGGLPSTDAWVYLIFNGDPTVHLTLSGNTDNVSYVINNCCSALWQ</sequence>
<accession>A0ABD0LFC5</accession>
<reference evidence="1 2" key="1">
    <citation type="journal article" date="2023" name="Sci. Data">
        <title>Genome assembly of the Korean intertidal mud-creeper Batillaria attramentaria.</title>
        <authorList>
            <person name="Patra A.K."/>
            <person name="Ho P.T."/>
            <person name="Jun S."/>
            <person name="Lee S.J."/>
            <person name="Kim Y."/>
            <person name="Won Y.J."/>
        </authorList>
    </citation>
    <scope>NUCLEOTIDE SEQUENCE [LARGE SCALE GENOMIC DNA]</scope>
    <source>
        <strain evidence="1">Wonlab-2016</strain>
    </source>
</reference>
<proteinExistence type="predicted"/>
<gene>
    <name evidence="1" type="ORF">BaRGS_00010767</name>
</gene>
<keyword evidence="2" id="KW-1185">Reference proteome</keyword>
<name>A0ABD0LFC5_9CAEN</name>
<organism evidence="1 2">
    <name type="scientific">Batillaria attramentaria</name>
    <dbReference type="NCBI Taxonomy" id="370345"/>
    <lineage>
        <taxon>Eukaryota</taxon>
        <taxon>Metazoa</taxon>
        <taxon>Spiralia</taxon>
        <taxon>Lophotrochozoa</taxon>
        <taxon>Mollusca</taxon>
        <taxon>Gastropoda</taxon>
        <taxon>Caenogastropoda</taxon>
        <taxon>Sorbeoconcha</taxon>
        <taxon>Cerithioidea</taxon>
        <taxon>Batillariidae</taxon>
        <taxon>Batillaria</taxon>
    </lineage>
</organism>
<dbReference type="AlphaFoldDB" id="A0ABD0LFC5"/>
<protein>
    <submittedName>
        <fullName evidence="1">Uncharacterized protein</fullName>
    </submittedName>
</protein>
<dbReference type="Proteomes" id="UP001519460">
    <property type="component" value="Unassembled WGS sequence"/>
</dbReference>
<evidence type="ECO:0000313" key="1">
    <source>
        <dbReference type="EMBL" id="KAK7497896.1"/>
    </source>
</evidence>